<keyword evidence="1" id="KW-0328">Glycosyltransferase</keyword>
<name>A0A919MLX8_9ACTN</name>
<accession>A0A919MLX8</accession>
<keyword evidence="5" id="KW-1185">Reference proteome</keyword>
<evidence type="ECO:0000259" key="3">
    <source>
        <dbReference type="Pfam" id="PF13439"/>
    </source>
</evidence>
<dbReference type="PANTHER" id="PTHR45947">
    <property type="entry name" value="SULFOQUINOVOSYL TRANSFERASE SQD2"/>
    <property type="match status" value="1"/>
</dbReference>
<dbReference type="InterPro" id="IPR050194">
    <property type="entry name" value="Glycosyltransferase_grp1"/>
</dbReference>
<reference evidence="4" key="1">
    <citation type="submission" date="2021-01" db="EMBL/GenBank/DDBJ databases">
        <title>Whole genome shotgun sequence of Actinoplanes nipponensis NBRC 14063.</title>
        <authorList>
            <person name="Komaki H."/>
            <person name="Tamura T."/>
        </authorList>
    </citation>
    <scope>NUCLEOTIDE SEQUENCE</scope>
    <source>
        <strain evidence="4">NBRC 14063</strain>
    </source>
</reference>
<dbReference type="Proteomes" id="UP000647172">
    <property type="component" value="Unassembled WGS sequence"/>
</dbReference>
<dbReference type="GO" id="GO:1901137">
    <property type="term" value="P:carbohydrate derivative biosynthetic process"/>
    <property type="evidence" value="ECO:0007669"/>
    <property type="project" value="UniProtKB-ARBA"/>
</dbReference>
<evidence type="ECO:0000256" key="2">
    <source>
        <dbReference type="ARBA" id="ARBA00022679"/>
    </source>
</evidence>
<evidence type="ECO:0000313" key="5">
    <source>
        <dbReference type="Proteomes" id="UP000647172"/>
    </source>
</evidence>
<evidence type="ECO:0000256" key="1">
    <source>
        <dbReference type="ARBA" id="ARBA00022676"/>
    </source>
</evidence>
<dbReference type="SUPFAM" id="SSF53756">
    <property type="entry name" value="UDP-Glycosyltransferase/glycogen phosphorylase"/>
    <property type="match status" value="1"/>
</dbReference>
<dbReference type="RefSeq" id="WP_203763583.1">
    <property type="nucleotide sequence ID" value="NZ_BOMQ01000008.1"/>
</dbReference>
<dbReference type="Gene3D" id="3.40.50.2000">
    <property type="entry name" value="Glycogen Phosphorylase B"/>
    <property type="match status" value="2"/>
</dbReference>
<dbReference type="Pfam" id="PF13692">
    <property type="entry name" value="Glyco_trans_1_4"/>
    <property type="match status" value="1"/>
</dbReference>
<dbReference type="EMBL" id="BOMQ01000008">
    <property type="protein sequence ID" value="GIE46833.1"/>
    <property type="molecule type" value="Genomic_DNA"/>
</dbReference>
<proteinExistence type="predicted"/>
<keyword evidence="2" id="KW-0808">Transferase</keyword>
<feature type="domain" description="Glycosyltransferase subfamily 4-like N-terminal" evidence="3">
    <location>
        <begin position="13"/>
        <end position="164"/>
    </location>
</feature>
<gene>
    <name evidence="4" type="ORF">Ani05nite_03670</name>
</gene>
<dbReference type="InterPro" id="IPR028098">
    <property type="entry name" value="Glyco_trans_4-like_N"/>
</dbReference>
<organism evidence="4 5">
    <name type="scientific">Actinoplanes nipponensis</name>
    <dbReference type="NCBI Taxonomy" id="135950"/>
    <lineage>
        <taxon>Bacteria</taxon>
        <taxon>Bacillati</taxon>
        <taxon>Actinomycetota</taxon>
        <taxon>Actinomycetes</taxon>
        <taxon>Micromonosporales</taxon>
        <taxon>Micromonosporaceae</taxon>
        <taxon>Actinoplanes</taxon>
    </lineage>
</organism>
<dbReference type="PANTHER" id="PTHR45947:SF3">
    <property type="entry name" value="SULFOQUINOVOSYL TRANSFERASE SQD2"/>
    <property type="match status" value="1"/>
</dbReference>
<sequence length="366" mass="38245">MRVLHVISATGHGGAEHQLRLLVHRLPYDCDVVTLSRPGAAAAAMRADGTTVHEVAAGGAAATVVRLRRLIRRGRFDLVHTHLYRACVQGRFAARLAGVQPVVATAHHLSEQSVEGRPATAAVRALYLAGERLGQATIAVTPAVAERLRSWGVPGTRITVIPKALEVAEFRFDPALRAAVRERLGIAPGTPVVGAVGRLAHGEGIDRLIRAVAEVPGASLLLVGDGPARVALERLAVIEGVADRVRFAGSVDHVRAMLCAMDVFASPAGPGTSGLVVLEALAAGLPALYAACPPLEELAAARAAVEGTHRLSPRDPESLPRALRTELLSHQERHGARLPARSAGARYSAAGMAAAVARVYERLAGG</sequence>
<comment type="caution">
    <text evidence="4">The sequence shown here is derived from an EMBL/GenBank/DDBJ whole genome shotgun (WGS) entry which is preliminary data.</text>
</comment>
<dbReference type="GO" id="GO:0016757">
    <property type="term" value="F:glycosyltransferase activity"/>
    <property type="evidence" value="ECO:0007669"/>
    <property type="project" value="UniProtKB-KW"/>
</dbReference>
<protein>
    <recommendedName>
        <fullName evidence="3">Glycosyltransferase subfamily 4-like N-terminal domain-containing protein</fullName>
    </recommendedName>
</protein>
<dbReference type="Pfam" id="PF13439">
    <property type="entry name" value="Glyco_transf_4"/>
    <property type="match status" value="1"/>
</dbReference>
<evidence type="ECO:0000313" key="4">
    <source>
        <dbReference type="EMBL" id="GIE46833.1"/>
    </source>
</evidence>
<dbReference type="AlphaFoldDB" id="A0A919MLX8"/>